<dbReference type="AlphaFoldDB" id="A0A8T3C7C9"/>
<dbReference type="Pfam" id="PF17917">
    <property type="entry name" value="RT_RNaseH"/>
    <property type="match status" value="1"/>
</dbReference>
<keyword evidence="5" id="KW-0378">Hydrolase</keyword>
<dbReference type="Gene3D" id="1.10.340.70">
    <property type="match status" value="1"/>
</dbReference>
<comment type="caution">
    <text evidence="9">The sequence shown here is derived from an EMBL/GenBank/DDBJ whole genome shotgun (WGS) entry which is preliminary data.</text>
</comment>
<dbReference type="InterPro" id="IPR043502">
    <property type="entry name" value="DNA/RNA_pol_sf"/>
</dbReference>
<dbReference type="SUPFAM" id="SSF56672">
    <property type="entry name" value="DNA/RNA polymerases"/>
    <property type="match status" value="1"/>
</dbReference>
<evidence type="ECO:0000256" key="5">
    <source>
        <dbReference type="ARBA" id="ARBA00022801"/>
    </source>
</evidence>
<feature type="domain" description="Reverse transcriptase RNase H-like" evidence="7">
    <location>
        <begin position="3"/>
        <end position="79"/>
    </location>
</feature>
<dbReference type="PANTHER" id="PTHR35046">
    <property type="entry name" value="ZINC KNUCKLE (CCHC-TYPE) FAMILY PROTEIN"/>
    <property type="match status" value="1"/>
</dbReference>
<evidence type="ECO:0000256" key="2">
    <source>
        <dbReference type="ARBA" id="ARBA00022695"/>
    </source>
</evidence>
<evidence type="ECO:0000259" key="7">
    <source>
        <dbReference type="Pfam" id="PF17917"/>
    </source>
</evidence>
<proteinExistence type="predicted"/>
<evidence type="ECO:0000256" key="3">
    <source>
        <dbReference type="ARBA" id="ARBA00022722"/>
    </source>
</evidence>
<gene>
    <name evidence="9" type="ORF">KFK09_001451</name>
</gene>
<keyword evidence="6" id="KW-0695">RNA-directed DNA polymerase</keyword>
<evidence type="ECO:0000259" key="8">
    <source>
        <dbReference type="Pfam" id="PF17921"/>
    </source>
</evidence>
<dbReference type="Pfam" id="PF17921">
    <property type="entry name" value="Integrase_H2C2"/>
    <property type="match status" value="1"/>
</dbReference>
<keyword evidence="1" id="KW-0808">Transferase</keyword>
<keyword evidence="2" id="KW-0548">Nucleotidyltransferase</keyword>
<protein>
    <recommendedName>
        <fullName evidence="11">Integrase zinc-binding domain-containing protein</fullName>
    </recommendedName>
</protein>
<keyword evidence="4" id="KW-0255">Endonuclease</keyword>
<dbReference type="OrthoDB" id="1932715at2759"/>
<organism evidence="9 10">
    <name type="scientific">Dendrobium nobile</name>
    <name type="common">Orchid</name>
    <dbReference type="NCBI Taxonomy" id="94219"/>
    <lineage>
        <taxon>Eukaryota</taxon>
        <taxon>Viridiplantae</taxon>
        <taxon>Streptophyta</taxon>
        <taxon>Embryophyta</taxon>
        <taxon>Tracheophyta</taxon>
        <taxon>Spermatophyta</taxon>
        <taxon>Magnoliopsida</taxon>
        <taxon>Liliopsida</taxon>
        <taxon>Asparagales</taxon>
        <taxon>Orchidaceae</taxon>
        <taxon>Epidendroideae</taxon>
        <taxon>Malaxideae</taxon>
        <taxon>Dendrobiinae</taxon>
        <taxon>Dendrobium</taxon>
    </lineage>
</organism>
<dbReference type="GO" id="GO:0016787">
    <property type="term" value="F:hydrolase activity"/>
    <property type="evidence" value="ECO:0007669"/>
    <property type="project" value="UniProtKB-KW"/>
</dbReference>
<dbReference type="GO" id="GO:0003964">
    <property type="term" value="F:RNA-directed DNA polymerase activity"/>
    <property type="evidence" value="ECO:0007669"/>
    <property type="project" value="UniProtKB-KW"/>
</dbReference>
<evidence type="ECO:0000256" key="6">
    <source>
        <dbReference type="ARBA" id="ARBA00022918"/>
    </source>
</evidence>
<evidence type="ECO:0000256" key="4">
    <source>
        <dbReference type="ARBA" id="ARBA00022759"/>
    </source>
</evidence>
<dbReference type="InterPro" id="IPR041373">
    <property type="entry name" value="RT_RNaseH"/>
</dbReference>
<evidence type="ECO:0000256" key="1">
    <source>
        <dbReference type="ARBA" id="ARBA00022679"/>
    </source>
</evidence>
<dbReference type="EMBL" id="JAGYWB010000002">
    <property type="protein sequence ID" value="KAI0528907.1"/>
    <property type="molecule type" value="Genomic_DNA"/>
</dbReference>
<keyword evidence="3" id="KW-0540">Nuclease</keyword>
<dbReference type="GO" id="GO:0004519">
    <property type="term" value="F:endonuclease activity"/>
    <property type="evidence" value="ECO:0007669"/>
    <property type="project" value="UniProtKB-KW"/>
</dbReference>
<dbReference type="Proteomes" id="UP000829196">
    <property type="component" value="Unassembled WGS sequence"/>
</dbReference>
<dbReference type="PANTHER" id="PTHR35046:SF9">
    <property type="entry name" value="RNA-DIRECTED DNA POLYMERASE"/>
    <property type="match status" value="1"/>
</dbReference>
<evidence type="ECO:0000313" key="10">
    <source>
        <dbReference type="Proteomes" id="UP000829196"/>
    </source>
</evidence>
<feature type="domain" description="Integrase zinc-binding" evidence="8">
    <location>
        <begin position="163"/>
        <end position="209"/>
    </location>
</feature>
<accession>A0A8T3C7C9</accession>
<sequence length="325" mass="38534">MSQESHPIAYFNEKLNDIRYRYSTYDKEFYAVIQSLRYWQHTQLPQEFFIFSNHETLCYINSQKKLNTRHGQWVEFLHECTYSLRHKVGVENKATDALNRRMMTTTEMRGEIIGFEQVKEDYLECPDFKEVYSLLSTCSECLVDDFLLEVGYLFKAQKLCIPNTSLREFLVSELHPGGLVGHFGRDKTIEAVEYRFFWPSLKKYVDKIVSVNPDYRLPSCKLATGRWSDSGRAEFQRMSAAGWWPDGVWRWSDDSWCRAVIRRLMAARWWSDGDRAIVQSVDRSSPAVVLGWSSMLHRYGYNDTDTTRYGYKTRQFLKYMIRNMR</sequence>
<dbReference type="InterPro" id="IPR041588">
    <property type="entry name" value="Integrase_H2C2"/>
</dbReference>
<name>A0A8T3C7C9_DENNO</name>
<keyword evidence="10" id="KW-1185">Reference proteome</keyword>
<evidence type="ECO:0000313" key="9">
    <source>
        <dbReference type="EMBL" id="KAI0528907.1"/>
    </source>
</evidence>
<reference evidence="9" key="1">
    <citation type="journal article" date="2022" name="Front. Genet.">
        <title>Chromosome-Scale Assembly of the Dendrobium nobile Genome Provides Insights Into the Molecular Mechanism of the Biosynthesis of the Medicinal Active Ingredient of Dendrobium.</title>
        <authorList>
            <person name="Xu Q."/>
            <person name="Niu S.-C."/>
            <person name="Li K.-L."/>
            <person name="Zheng P.-J."/>
            <person name="Zhang X.-J."/>
            <person name="Jia Y."/>
            <person name="Liu Y."/>
            <person name="Niu Y.-X."/>
            <person name="Yu L.-H."/>
            <person name="Chen D.-F."/>
            <person name="Zhang G.-Q."/>
        </authorList>
    </citation>
    <scope>NUCLEOTIDE SEQUENCE</scope>
    <source>
        <tissue evidence="9">Leaf</tissue>
    </source>
</reference>
<evidence type="ECO:0008006" key="11">
    <source>
        <dbReference type="Google" id="ProtNLM"/>
    </source>
</evidence>